<feature type="non-terminal residue" evidence="2">
    <location>
        <position position="1"/>
    </location>
</feature>
<dbReference type="Gramene" id="TVU20712">
    <property type="protein sequence ID" value="TVU20712"/>
    <property type="gene ID" value="EJB05_30304"/>
</dbReference>
<organism evidence="2 3">
    <name type="scientific">Eragrostis curvula</name>
    <name type="common">weeping love grass</name>
    <dbReference type="NCBI Taxonomy" id="38414"/>
    <lineage>
        <taxon>Eukaryota</taxon>
        <taxon>Viridiplantae</taxon>
        <taxon>Streptophyta</taxon>
        <taxon>Embryophyta</taxon>
        <taxon>Tracheophyta</taxon>
        <taxon>Spermatophyta</taxon>
        <taxon>Magnoliopsida</taxon>
        <taxon>Liliopsida</taxon>
        <taxon>Poales</taxon>
        <taxon>Poaceae</taxon>
        <taxon>PACMAD clade</taxon>
        <taxon>Chloridoideae</taxon>
        <taxon>Eragrostideae</taxon>
        <taxon>Eragrostidinae</taxon>
        <taxon>Eragrostis</taxon>
    </lineage>
</organism>
<feature type="compositionally biased region" description="Basic and acidic residues" evidence="1">
    <location>
        <begin position="45"/>
        <end position="54"/>
    </location>
</feature>
<feature type="region of interest" description="Disordered" evidence="1">
    <location>
        <begin position="45"/>
        <end position="66"/>
    </location>
</feature>
<dbReference type="EMBL" id="RWGY01000026">
    <property type="protein sequence ID" value="TVU20712.1"/>
    <property type="molecule type" value="Genomic_DNA"/>
</dbReference>
<feature type="compositionally biased region" description="Polar residues" evidence="1">
    <location>
        <begin position="55"/>
        <end position="66"/>
    </location>
</feature>
<accession>A0A5J9UAG3</accession>
<sequence>MAKHTTVPDMNLASVTAYDQAMEPMNSMKDLKQIEPTLIENWREQHDQESRREQQFVQSNLRQCDS</sequence>
<keyword evidence="3" id="KW-1185">Reference proteome</keyword>
<dbReference type="AlphaFoldDB" id="A0A5J9UAG3"/>
<evidence type="ECO:0000256" key="1">
    <source>
        <dbReference type="SAM" id="MobiDB-lite"/>
    </source>
</evidence>
<gene>
    <name evidence="2" type="ORF">EJB05_30304</name>
</gene>
<evidence type="ECO:0000313" key="2">
    <source>
        <dbReference type="EMBL" id="TVU20712.1"/>
    </source>
</evidence>
<dbReference type="Proteomes" id="UP000324897">
    <property type="component" value="Unassembled WGS sequence"/>
</dbReference>
<comment type="caution">
    <text evidence="2">The sequence shown here is derived from an EMBL/GenBank/DDBJ whole genome shotgun (WGS) entry which is preliminary data.</text>
</comment>
<name>A0A5J9UAG3_9POAL</name>
<protein>
    <submittedName>
        <fullName evidence="2">Uncharacterized protein</fullName>
    </submittedName>
</protein>
<evidence type="ECO:0000313" key="3">
    <source>
        <dbReference type="Proteomes" id="UP000324897"/>
    </source>
</evidence>
<reference evidence="2 3" key="1">
    <citation type="journal article" date="2019" name="Sci. Rep.">
        <title>A high-quality genome of Eragrostis curvula grass provides insights into Poaceae evolution and supports new strategies to enhance forage quality.</title>
        <authorList>
            <person name="Carballo J."/>
            <person name="Santos B.A.C.M."/>
            <person name="Zappacosta D."/>
            <person name="Garbus I."/>
            <person name="Selva J.P."/>
            <person name="Gallo C.A."/>
            <person name="Diaz A."/>
            <person name="Albertini E."/>
            <person name="Caccamo M."/>
            <person name="Echenique V."/>
        </authorList>
    </citation>
    <scope>NUCLEOTIDE SEQUENCE [LARGE SCALE GENOMIC DNA]</scope>
    <source>
        <strain evidence="3">cv. Victoria</strain>
        <tissue evidence="2">Leaf</tissue>
    </source>
</reference>
<proteinExistence type="predicted"/>